<dbReference type="InterPro" id="IPR041662">
    <property type="entry name" value="SusD-like_2"/>
</dbReference>
<gene>
    <name evidence="2" type="ORF">MGWOODY_Mmi590</name>
</gene>
<proteinExistence type="predicted"/>
<evidence type="ECO:0000256" key="1">
    <source>
        <dbReference type="SAM" id="MobiDB-lite"/>
    </source>
</evidence>
<dbReference type="Gene3D" id="1.25.40.390">
    <property type="match status" value="1"/>
</dbReference>
<dbReference type="PROSITE" id="PS51257">
    <property type="entry name" value="PROKAR_LIPOPROTEIN"/>
    <property type="match status" value="1"/>
</dbReference>
<dbReference type="AlphaFoldDB" id="A0A161K961"/>
<sequence length="484" mass="52358">MKNLMKGLKTMKNTFSLILIASMLMLASCEIPTDLNDNPNEITLQDVDASLFLNGAQLANTMVQNSHLNRITGMFSGQLIGYTSLYSNIYGYSLSTVESNDEWNGCYTGVLTNVRHIVEAVPDDKLLVGIAQVVEAHAVGTLAILMGDVPYTEAVNDAVDDPVFDSQLEVLADVTLLLDRAISDLGSASSRPEDFDIYYGGDKDKWIAAAYTLKARYALIQSNYSAALTAANMGISSSAGDMNFIPRGDAAVSEGDKNLFNAILSGSRTGDLGNNGSYLLELLNDTTSAYRGNAKTNETARHNYYKIDETSGEGNLGVIERFEPMPMVTYSENQLIKAEAAARTGADGLGHLNDYRAWLASGGRLNATFNSDTTIQYDAYVSADFASGGMENSDGVSAETALLREIIEERYVSGFGTYMPFNDHRRLRGDSETDLIVPFPLNTTAAAAYGHVERIPYAQDELTSNSNMTEDPGLYAKTKVNGGS</sequence>
<name>A0A161K961_9ZZZZ</name>
<dbReference type="InterPro" id="IPR011990">
    <property type="entry name" value="TPR-like_helical_dom_sf"/>
</dbReference>
<evidence type="ECO:0008006" key="3">
    <source>
        <dbReference type="Google" id="ProtNLM"/>
    </source>
</evidence>
<dbReference type="SUPFAM" id="SSF48452">
    <property type="entry name" value="TPR-like"/>
    <property type="match status" value="1"/>
</dbReference>
<dbReference type="EMBL" id="FAXC01000469">
    <property type="protein sequence ID" value="CUV10701.1"/>
    <property type="molecule type" value="Genomic_DNA"/>
</dbReference>
<accession>A0A161K961</accession>
<protein>
    <recommendedName>
        <fullName evidence="3">Cell surface glycan-binding lipoprotein, utilization system for glycans and polysaccharides (PUL), SusD family</fullName>
    </recommendedName>
</protein>
<organism evidence="2">
    <name type="scientific">hydrothermal vent metagenome</name>
    <dbReference type="NCBI Taxonomy" id="652676"/>
    <lineage>
        <taxon>unclassified sequences</taxon>
        <taxon>metagenomes</taxon>
        <taxon>ecological metagenomes</taxon>
    </lineage>
</organism>
<feature type="region of interest" description="Disordered" evidence="1">
    <location>
        <begin position="463"/>
        <end position="484"/>
    </location>
</feature>
<dbReference type="Pfam" id="PF12771">
    <property type="entry name" value="SusD-like_2"/>
    <property type="match status" value="1"/>
</dbReference>
<reference evidence="2" key="1">
    <citation type="submission" date="2015-10" db="EMBL/GenBank/DDBJ databases">
        <authorList>
            <person name="Gilbert D.G."/>
        </authorList>
    </citation>
    <scope>NUCLEOTIDE SEQUENCE</scope>
</reference>
<evidence type="ECO:0000313" key="2">
    <source>
        <dbReference type="EMBL" id="CUV10701.1"/>
    </source>
</evidence>